<dbReference type="EMBL" id="BOPH01000090">
    <property type="protein sequence ID" value="GIJ71761.1"/>
    <property type="molecule type" value="Genomic_DNA"/>
</dbReference>
<accession>A0A8J3ZY42</accession>
<proteinExistence type="predicted"/>
<reference evidence="1" key="1">
    <citation type="submission" date="2021-01" db="EMBL/GenBank/DDBJ databases">
        <title>Whole genome shotgun sequence of Virgisporangium ochraceum NBRC 16418.</title>
        <authorList>
            <person name="Komaki H."/>
            <person name="Tamura T."/>
        </authorList>
    </citation>
    <scope>NUCLEOTIDE SEQUENCE</scope>
    <source>
        <strain evidence="1">NBRC 16418</strain>
    </source>
</reference>
<name>A0A8J3ZY42_9ACTN</name>
<evidence type="ECO:0000313" key="1">
    <source>
        <dbReference type="EMBL" id="GIJ71761.1"/>
    </source>
</evidence>
<sequence length="84" mass="9330">MTDSNDTPEELARPGTIRHSWSCHGSIGYVSMRPTSLACRTNRSGKFDDFRRTQFGRPYRETSALYSVPAMPTIEPCLAFSGGV</sequence>
<dbReference type="AlphaFoldDB" id="A0A8J3ZY42"/>
<protein>
    <submittedName>
        <fullName evidence="1">Uncharacterized protein</fullName>
    </submittedName>
</protein>
<comment type="caution">
    <text evidence="1">The sequence shown here is derived from an EMBL/GenBank/DDBJ whole genome shotgun (WGS) entry which is preliminary data.</text>
</comment>
<organism evidence="1 2">
    <name type="scientific">Virgisporangium ochraceum</name>
    <dbReference type="NCBI Taxonomy" id="65505"/>
    <lineage>
        <taxon>Bacteria</taxon>
        <taxon>Bacillati</taxon>
        <taxon>Actinomycetota</taxon>
        <taxon>Actinomycetes</taxon>
        <taxon>Micromonosporales</taxon>
        <taxon>Micromonosporaceae</taxon>
        <taxon>Virgisporangium</taxon>
    </lineage>
</organism>
<keyword evidence="2" id="KW-1185">Reference proteome</keyword>
<dbReference type="Proteomes" id="UP000635606">
    <property type="component" value="Unassembled WGS sequence"/>
</dbReference>
<gene>
    <name evidence="1" type="ORF">Voc01_066780</name>
</gene>
<evidence type="ECO:0000313" key="2">
    <source>
        <dbReference type="Proteomes" id="UP000635606"/>
    </source>
</evidence>